<dbReference type="SUPFAM" id="SSF48498">
    <property type="entry name" value="Tetracyclin repressor-like, C-terminal domain"/>
    <property type="match status" value="1"/>
</dbReference>
<dbReference type="STRING" id="69222.BG55_19935"/>
<evidence type="ECO:0000259" key="3">
    <source>
        <dbReference type="PROSITE" id="PS50977"/>
    </source>
</evidence>
<keyword evidence="5" id="KW-1185">Reference proteome</keyword>
<name>A0A014NJD3_9GAMM</name>
<feature type="domain" description="HTH tetR-type" evidence="3">
    <location>
        <begin position="2"/>
        <end position="62"/>
    </location>
</feature>
<dbReference type="OrthoDB" id="116240at2"/>
<dbReference type="GO" id="GO:0003677">
    <property type="term" value="F:DNA binding"/>
    <property type="evidence" value="ECO:0007669"/>
    <property type="project" value="UniProtKB-UniRule"/>
</dbReference>
<evidence type="ECO:0000256" key="1">
    <source>
        <dbReference type="ARBA" id="ARBA00023125"/>
    </source>
</evidence>
<evidence type="ECO:0000256" key="2">
    <source>
        <dbReference type="PROSITE-ProRule" id="PRU00335"/>
    </source>
</evidence>
<dbReference type="RefSeq" id="WP_034940698.1">
    <property type="nucleotide sequence ID" value="NZ_JFHN01000070.1"/>
</dbReference>
<dbReference type="Proteomes" id="UP000019918">
    <property type="component" value="Unassembled WGS sequence"/>
</dbReference>
<dbReference type="AlphaFoldDB" id="A0A014NJD3"/>
<dbReference type="PRINTS" id="PR00455">
    <property type="entry name" value="HTHTETR"/>
</dbReference>
<keyword evidence="1 2" id="KW-0238">DNA-binding</keyword>
<organism evidence="4 5">
    <name type="scientific">Erwinia mallotivora</name>
    <dbReference type="NCBI Taxonomy" id="69222"/>
    <lineage>
        <taxon>Bacteria</taxon>
        <taxon>Pseudomonadati</taxon>
        <taxon>Pseudomonadota</taxon>
        <taxon>Gammaproteobacteria</taxon>
        <taxon>Enterobacterales</taxon>
        <taxon>Erwiniaceae</taxon>
        <taxon>Erwinia</taxon>
    </lineage>
</organism>
<dbReference type="PANTHER" id="PTHR43479:SF11">
    <property type="entry name" value="ACREF_ENVCD OPERON REPRESSOR-RELATED"/>
    <property type="match status" value="1"/>
</dbReference>
<dbReference type="SUPFAM" id="SSF46689">
    <property type="entry name" value="Homeodomain-like"/>
    <property type="match status" value="1"/>
</dbReference>
<sequence>MKAKLQNIIDSSMALFNREGYQSSTIDKIAETSGVSKMTFYRYFPDKESLIKTILEIKHQQFISELKEITEAETETKDKLFSIFKYYNSWFYTPEFNGCMFNRAVVEFGDSSAVLKEINIKFRADLQALIYEILCQCLNPEPASRVSFTIMMLIDGAIAASQSEGIANIENSPALTAWSTTKALIFSEGGVI</sequence>
<comment type="caution">
    <text evidence="4">The sequence shown here is derived from an EMBL/GenBank/DDBJ whole genome shotgun (WGS) entry which is preliminary data.</text>
</comment>
<dbReference type="InterPro" id="IPR009057">
    <property type="entry name" value="Homeodomain-like_sf"/>
</dbReference>
<feature type="DNA-binding region" description="H-T-H motif" evidence="2">
    <location>
        <begin position="25"/>
        <end position="44"/>
    </location>
</feature>
<dbReference type="PANTHER" id="PTHR43479">
    <property type="entry name" value="ACREF/ENVCD OPERON REPRESSOR-RELATED"/>
    <property type="match status" value="1"/>
</dbReference>
<dbReference type="Pfam" id="PF00440">
    <property type="entry name" value="TetR_N"/>
    <property type="match status" value="1"/>
</dbReference>
<protein>
    <submittedName>
        <fullName evidence="4">TetR family transcriptional regulator</fullName>
    </submittedName>
</protein>
<dbReference type="EMBL" id="JFHN01000070">
    <property type="protein sequence ID" value="EXU73915.1"/>
    <property type="molecule type" value="Genomic_DNA"/>
</dbReference>
<reference evidence="4 5" key="1">
    <citation type="submission" date="2014-02" db="EMBL/GenBank/DDBJ databases">
        <title>Draft genome of Erwinia mallotivora strain BT-MARDI, a papaya dieback pathogen.</title>
        <authorList>
            <person name="Redzuan R."/>
            <person name="Abu Bakar N."/>
            <person name="Badrun R."/>
            <person name="Mohd Raih M.F."/>
            <person name="Rozano L."/>
            <person name="Mat Amin N."/>
        </authorList>
    </citation>
    <scope>NUCLEOTIDE SEQUENCE [LARGE SCALE GENOMIC DNA]</scope>
    <source>
        <strain evidence="4 5">BT-MARDI</strain>
    </source>
</reference>
<evidence type="ECO:0000313" key="5">
    <source>
        <dbReference type="Proteomes" id="UP000019918"/>
    </source>
</evidence>
<proteinExistence type="predicted"/>
<dbReference type="PROSITE" id="PS50977">
    <property type="entry name" value="HTH_TETR_2"/>
    <property type="match status" value="1"/>
</dbReference>
<dbReference type="PATRIC" id="fig|69222.5.peg.4067"/>
<dbReference type="InterPro" id="IPR036271">
    <property type="entry name" value="Tet_transcr_reg_TetR-rel_C_sf"/>
</dbReference>
<dbReference type="Gene3D" id="1.10.357.10">
    <property type="entry name" value="Tetracycline Repressor, domain 2"/>
    <property type="match status" value="1"/>
</dbReference>
<gene>
    <name evidence="4" type="ORF">BG55_19935</name>
</gene>
<evidence type="ECO:0000313" key="4">
    <source>
        <dbReference type="EMBL" id="EXU73915.1"/>
    </source>
</evidence>
<accession>A0A014NJD3</accession>
<dbReference type="InterPro" id="IPR050624">
    <property type="entry name" value="HTH-type_Tx_Regulator"/>
</dbReference>
<dbReference type="InterPro" id="IPR001647">
    <property type="entry name" value="HTH_TetR"/>
</dbReference>